<organism evidence="2 3">
    <name type="scientific">Klebsiella electrica</name>
    <dbReference type="NCBI Taxonomy" id="1259973"/>
    <lineage>
        <taxon>Bacteria</taxon>
        <taxon>Pseudomonadati</taxon>
        <taxon>Pseudomonadota</taxon>
        <taxon>Gammaproteobacteria</taxon>
        <taxon>Enterobacterales</taxon>
        <taxon>Enterobacteriaceae</taxon>
        <taxon>Klebsiella/Raoultella group</taxon>
        <taxon>Klebsiella</taxon>
    </lineage>
</organism>
<evidence type="ECO:0000256" key="1">
    <source>
        <dbReference type="SAM" id="SignalP"/>
    </source>
</evidence>
<dbReference type="InterPro" id="IPR021957">
    <property type="entry name" value="DUF3574"/>
</dbReference>
<proteinExistence type="predicted"/>
<feature type="signal peptide" evidence="1">
    <location>
        <begin position="1"/>
        <end position="23"/>
    </location>
</feature>
<dbReference type="Proteomes" id="UP001210130">
    <property type="component" value="Chromosome"/>
</dbReference>
<keyword evidence="1" id="KW-0732">Signal</keyword>
<name>A0AAJ5QSE0_9ENTR</name>
<dbReference type="EMBL" id="CP112887">
    <property type="protein sequence ID" value="WBW59610.1"/>
    <property type="molecule type" value="Genomic_DNA"/>
</dbReference>
<accession>A0AAJ5QSE0</accession>
<keyword evidence="3" id="KW-1185">Reference proteome</keyword>
<gene>
    <name evidence="2" type="ORF">OR613_16385</name>
</gene>
<dbReference type="Pfam" id="PF12098">
    <property type="entry name" value="DUF3574"/>
    <property type="match status" value="1"/>
</dbReference>
<sequence>MTFRQGALVLVMAGLLGGCVAPAKKSAPVPTTAVCPAENAMVQTTLYFGLSRPAGKDITAQEWQQFVDRDVTPRFREGLTVFDARGQWLGNDGNVAREQSKALMLIHGKDGDSEEGIEALRHLYKSRFAQESVMRVDQPVCVHF</sequence>
<feature type="chain" id="PRO_5042534847" evidence="1">
    <location>
        <begin position="24"/>
        <end position="144"/>
    </location>
</feature>
<dbReference type="AlphaFoldDB" id="A0AAJ5QSE0"/>
<dbReference type="RefSeq" id="WP_271207036.1">
    <property type="nucleotide sequence ID" value="NZ_CP112887.1"/>
</dbReference>
<evidence type="ECO:0000313" key="2">
    <source>
        <dbReference type="EMBL" id="WBW59610.1"/>
    </source>
</evidence>
<protein>
    <submittedName>
        <fullName evidence="2">DUF3574 domain-containing protein</fullName>
    </submittedName>
</protein>
<dbReference type="PROSITE" id="PS51257">
    <property type="entry name" value="PROKAR_LIPOPROTEIN"/>
    <property type="match status" value="1"/>
</dbReference>
<reference evidence="2 3" key="1">
    <citation type="journal article" date="2023" name="Microbiol. Resour. Announc.">
        <title>Complete Genome Sequence of the First Colistin-Resistant Raoultella electrica Strain.</title>
        <authorList>
            <person name="Aldeia C."/>
            <person name="Campos-Madueno E.I."/>
            <person name="Sendi P."/>
            <person name="Endimiani A."/>
        </authorList>
    </citation>
    <scope>NUCLEOTIDE SEQUENCE [LARGE SCALE GENOMIC DNA]</scope>
    <source>
        <strain evidence="2 3">S2-IND-01-C</strain>
    </source>
</reference>
<evidence type="ECO:0000313" key="3">
    <source>
        <dbReference type="Proteomes" id="UP001210130"/>
    </source>
</evidence>